<feature type="domain" description="Gamma tubulin complex component C-terminal" evidence="7">
    <location>
        <begin position="507"/>
        <end position="861"/>
    </location>
</feature>
<dbReference type="GO" id="GO:0007020">
    <property type="term" value="P:microtubule nucleation"/>
    <property type="evidence" value="ECO:0007669"/>
    <property type="project" value="InterPro"/>
</dbReference>
<evidence type="ECO:0000313" key="10">
    <source>
        <dbReference type="Proteomes" id="UP000469558"/>
    </source>
</evidence>
<keyword evidence="2 5" id="KW-0963">Cytoplasm</keyword>
<dbReference type="PANTHER" id="PTHR19302:SF13">
    <property type="entry name" value="GAMMA-TUBULIN COMPLEX COMPONENT 2"/>
    <property type="match status" value="1"/>
</dbReference>
<evidence type="ECO:0000259" key="8">
    <source>
        <dbReference type="Pfam" id="PF17681"/>
    </source>
</evidence>
<keyword evidence="3 5" id="KW-0493">Microtubule</keyword>
<dbReference type="InterPro" id="IPR040457">
    <property type="entry name" value="GCP_C"/>
</dbReference>
<sequence>MFSSSNDRPFHGDQPAMNNRNARQQPMAEDVPATERVSAQSSSSTTHRRTDLNSQRTRERRTQKVAVTETLTRRTSSSDQRTRPAGDQPKHVRPTDIGTKPSSSSRPKVKASKPEIEISRPVWSPEVSLIAPTSAPLASRISLPPKASQSPISLQPVELRVLSLEAQEATIIEDLLMVLMGYEGQYIHLAKTYNPSAEEDRLSGPIFVILPGLDPSLRDLTIEILEIATHYGALQSFIDVQGRAELGVVNQALTATIRKLMCDYLALVAQLETQFLCNPSFTLHVLNVHTFSTRHLMSQVYSLAQAILTRSSLSDDDEHSDMESDIKDILEALQSGDLPSTGRNKTVCKGGSVLGLTTKRLEAFSGDPAARAILTSLLRDASRPYMRMLNEWLYHGVIKDLYGEFLVKEQKSMRLERLSEDYTDDYWERRYTLRDNIPPQLASLQHRVLLAGKYLNVVRECGGVDISKAITNVPITFDDPRFVDNINDAYVYANKFLLNLLLTTYALPARLHAMKHYFFLSQSDFLSYFLDLASTELRKPVDKVNTSKLQALLDLVLPAQDPFRENIKVGMNDTNLIDGLTRVINISGMEDGDALPNPPAPPVETEKAPTGFTSLQFDCIVPFPASLVISRKTVWRYQVLFRFLFSLRHLERQLVSNWQTLNKAPGWAHKSSNRQIEVCKRRASTLQARMLVYVQQLLYYSTAEVMEPNWQGFMEKLEVGSKSAVSTVDELMQNHVDFLDTCLKECMLTNSRLLRRHSKLMQTCTLFSTFLPWFSRELESNDPDLSSNTKPSCMPPQQRSQLQNERKQSSIKDAGTTTPQFEKMLSNLRKFEISFGRHMSALIDELNHFAATETVVLLGLCAKLSDVHQSTDWRESGSKTGDGLDS</sequence>
<dbReference type="InterPro" id="IPR007259">
    <property type="entry name" value="GCP"/>
</dbReference>
<dbReference type="GO" id="GO:0000922">
    <property type="term" value="C:spindle pole"/>
    <property type="evidence" value="ECO:0007669"/>
    <property type="project" value="InterPro"/>
</dbReference>
<dbReference type="GO" id="GO:0005874">
    <property type="term" value="C:microtubule"/>
    <property type="evidence" value="ECO:0007669"/>
    <property type="project" value="UniProtKB-KW"/>
</dbReference>
<dbReference type="InterPro" id="IPR042241">
    <property type="entry name" value="GCP_C_sf"/>
</dbReference>
<dbReference type="GO" id="GO:0031122">
    <property type="term" value="P:cytoplasmic microtubule organization"/>
    <property type="evidence" value="ECO:0007669"/>
    <property type="project" value="TreeGrafter"/>
</dbReference>
<evidence type="ECO:0000256" key="3">
    <source>
        <dbReference type="ARBA" id="ARBA00022701"/>
    </source>
</evidence>
<evidence type="ECO:0000256" key="6">
    <source>
        <dbReference type="SAM" id="MobiDB-lite"/>
    </source>
</evidence>
<dbReference type="Pfam" id="PF04130">
    <property type="entry name" value="GCP_C_terminal"/>
    <property type="match status" value="1"/>
</dbReference>
<accession>A0A8T9CIS1</accession>
<dbReference type="GO" id="GO:0043015">
    <property type="term" value="F:gamma-tubulin binding"/>
    <property type="evidence" value="ECO:0007669"/>
    <property type="project" value="InterPro"/>
</dbReference>
<dbReference type="GO" id="GO:0051321">
    <property type="term" value="P:meiotic cell cycle"/>
    <property type="evidence" value="ECO:0007669"/>
    <property type="project" value="TreeGrafter"/>
</dbReference>
<evidence type="ECO:0000313" key="9">
    <source>
        <dbReference type="EMBL" id="TVY83654.1"/>
    </source>
</evidence>
<comment type="similarity">
    <text evidence="1 5">Belongs to the TUBGCP family.</text>
</comment>
<dbReference type="AlphaFoldDB" id="A0A8T9CIS1"/>
<dbReference type="OrthoDB" id="2192946at2759"/>
<organism evidence="9 10">
    <name type="scientific">Lachnellula suecica</name>
    <dbReference type="NCBI Taxonomy" id="602035"/>
    <lineage>
        <taxon>Eukaryota</taxon>
        <taxon>Fungi</taxon>
        <taxon>Dikarya</taxon>
        <taxon>Ascomycota</taxon>
        <taxon>Pezizomycotina</taxon>
        <taxon>Leotiomycetes</taxon>
        <taxon>Helotiales</taxon>
        <taxon>Lachnaceae</taxon>
        <taxon>Lachnellula</taxon>
    </lineage>
</organism>
<evidence type="ECO:0000256" key="4">
    <source>
        <dbReference type="ARBA" id="ARBA00023212"/>
    </source>
</evidence>
<feature type="region of interest" description="Disordered" evidence="6">
    <location>
        <begin position="1"/>
        <end position="113"/>
    </location>
</feature>
<reference evidence="9 10" key="1">
    <citation type="submission" date="2018-05" db="EMBL/GenBank/DDBJ databases">
        <title>Genome sequencing and assembly of the regulated plant pathogen Lachnellula willkommii and related sister species for the development of diagnostic species identification markers.</title>
        <authorList>
            <person name="Giroux E."/>
            <person name="Bilodeau G."/>
        </authorList>
    </citation>
    <scope>NUCLEOTIDE SEQUENCE [LARGE SCALE GENOMIC DNA]</scope>
    <source>
        <strain evidence="9 10">CBS 268.59</strain>
    </source>
</reference>
<dbReference type="PANTHER" id="PTHR19302">
    <property type="entry name" value="GAMMA TUBULIN COMPLEX PROTEIN"/>
    <property type="match status" value="1"/>
</dbReference>
<keyword evidence="10" id="KW-1185">Reference proteome</keyword>
<comment type="caution">
    <text evidence="9">The sequence shown here is derived from an EMBL/GenBank/DDBJ whole genome shotgun (WGS) entry which is preliminary data.</text>
</comment>
<feature type="domain" description="Gamma tubulin complex component protein N-terminal" evidence="8">
    <location>
        <begin position="172"/>
        <end position="502"/>
    </location>
</feature>
<dbReference type="Pfam" id="PF17681">
    <property type="entry name" value="GCP_N_terminal"/>
    <property type="match status" value="1"/>
</dbReference>
<keyword evidence="4 5" id="KW-0206">Cytoskeleton</keyword>
<dbReference type="EMBL" id="QGMK01000168">
    <property type="protein sequence ID" value="TVY83654.1"/>
    <property type="molecule type" value="Genomic_DNA"/>
</dbReference>
<evidence type="ECO:0000259" key="7">
    <source>
        <dbReference type="Pfam" id="PF04130"/>
    </source>
</evidence>
<comment type="subcellular location">
    <subcellularLocation>
        <location evidence="5">Cytoplasm</location>
        <location evidence="5">Cytoskeleton</location>
        <location evidence="5">Microtubule organizing center</location>
    </subcellularLocation>
</comment>
<dbReference type="Proteomes" id="UP000469558">
    <property type="component" value="Unassembled WGS sequence"/>
</dbReference>
<feature type="compositionally biased region" description="Basic and acidic residues" evidence="6">
    <location>
        <begin position="48"/>
        <end position="62"/>
    </location>
</feature>
<dbReference type="GO" id="GO:0051011">
    <property type="term" value="F:microtubule minus-end binding"/>
    <property type="evidence" value="ECO:0007669"/>
    <property type="project" value="TreeGrafter"/>
</dbReference>
<protein>
    <recommendedName>
        <fullName evidence="5">Spindle pole body component</fullName>
    </recommendedName>
</protein>
<dbReference type="InterPro" id="IPR041470">
    <property type="entry name" value="GCP_N"/>
</dbReference>
<name>A0A8T9CIS1_9HELO</name>
<feature type="region of interest" description="Disordered" evidence="6">
    <location>
        <begin position="782"/>
        <end position="818"/>
    </location>
</feature>
<evidence type="ECO:0000256" key="5">
    <source>
        <dbReference type="RuleBase" id="RU363050"/>
    </source>
</evidence>
<dbReference type="GO" id="GO:0044732">
    <property type="term" value="C:mitotic spindle pole body"/>
    <property type="evidence" value="ECO:0007669"/>
    <property type="project" value="TreeGrafter"/>
</dbReference>
<dbReference type="GO" id="GO:0000278">
    <property type="term" value="P:mitotic cell cycle"/>
    <property type="evidence" value="ECO:0007669"/>
    <property type="project" value="TreeGrafter"/>
</dbReference>
<feature type="compositionally biased region" description="Basic and acidic residues" evidence="6">
    <location>
        <begin position="80"/>
        <end position="94"/>
    </location>
</feature>
<gene>
    <name evidence="9" type="primary">alp4_1</name>
    <name evidence="9" type="ORF">LSUE1_G001991</name>
</gene>
<feature type="compositionally biased region" description="Polar residues" evidence="6">
    <location>
        <begin position="783"/>
        <end position="803"/>
    </location>
</feature>
<evidence type="ECO:0000256" key="2">
    <source>
        <dbReference type="ARBA" id="ARBA00022490"/>
    </source>
</evidence>
<evidence type="ECO:0000256" key="1">
    <source>
        <dbReference type="ARBA" id="ARBA00010337"/>
    </source>
</evidence>
<proteinExistence type="inferred from homology"/>
<dbReference type="Gene3D" id="1.20.120.1900">
    <property type="entry name" value="Gamma-tubulin complex, C-terminal domain"/>
    <property type="match status" value="1"/>
</dbReference>
<dbReference type="GO" id="GO:0051225">
    <property type="term" value="P:spindle assembly"/>
    <property type="evidence" value="ECO:0007669"/>
    <property type="project" value="TreeGrafter"/>
</dbReference>
<dbReference type="GO" id="GO:0000930">
    <property type="term" value="C:gamma-tubulin complex"/>
    <property type="evidence" value="ECO:0007669"/>
    <property type="project" value="UniProtKB-ARBA"/>
</dbReference>